<feature type="binding site" evidence="7">
    <location>
        <position position="39"/>
    </location>
    <ligand>
        <name>ATP</name>
        <dbReference type="ChEBI" id="CHEBI:30616"/>
    </ligand>
</feature>
<dbReference type="RefSeq" id="WP_068742469.1">
    <property type="nucleotide sequence ID" value="NZ_CBDRGN010000002.1"/>
</dbReference>
<keyword evidence="4 7" id="KW-0547">Nucleotide-binding</keyword>
<dbReference type="PANTHER" id="PTHR43289:SF6">
    <property type="entry name" value="SERINE_THREONINE-PROTEIN KINASE NEKL-3"/>
    <property type="match status" value="1"/>
</dbReference>
<protein>
    <recommendedName>
        <fullName evidence="1">non-specific serine/threonine protein kinase</fullName>
        <ecNumber evidence="1">2.7.11.1</ecNumber>
    </recommendedName>
</protein>
<dbReference type="CDD" id="cd14014">
    <property type="entry name" value="STKc_PknB_like"/>
    <property type="match status" value="1"/>
</dbReference>
<dbReference type="InterPro" id="IPR000719">
    <property type="entry name" value="Prot_kinase_dom"/>
</dbReference>
<evidence type="ECO:0000259" key="8">
    <source>
        <dbReference type="PROSITE" id="PS50011"/>
    </source>
</evidence>
<dbReference type="Gene3D" id="3.30.200.20">
    <property type="entry name" value="Phosphorylase Kinase, domain 1"/>
    <property type="match status" value="1"/>
</dbReference>
<dbReference type="InterPro" id="IPR017441">
    <property type="entry name" value="Protein_kinase_ATP_BS"/>
</dbReference>
<evidence type="ECO:0000256" key="7">
    <source>
        <dbReference type="PROSITE-ProRule" id="PRU10141"/>
    </source>
</evidence>
<dbReference type="InterPro" id="IPR008271">
    <property type="entry name" value="Ser/Thr_kinase_AS"/>
</dbReference>
<evidence type="ECO:0000256" key="5">
    <source>
        <dbReference type="ARBA" id="ARBA00022777"/>
    </source>
</evidence>
<dbReference type="PROSITE" id="PS00107">
    <property type="entry name" value="PROTEIN_KINASE_ATP"/>
    <property type="match status" value="1"/>
</dbReference>
<proteinExistence type="predicted"/>
<dbReference type="SUPFAM" id="SSF56112">
    <property type="entry name" value="Protein kinase-like (PK-like)"/>
    <property type="match status" value="1"/>
</dbReference>
<evidence type="ECO:0000313" key="9">
    <source>
        <dbReference type="EMBL" id="SEB29366.1"/>
    </source>
</evidence>
<dbReference type="EMBL" id="FNSA01000001">
    <property type="protein sequence ID" value="SEB29366.1"/>
    <property type="molecule type" value="Genomic_DNA"/>
</dbReference>
<dbReference type="Proteomes" id="UP000182241">
    <property type="component" value="Unassembled WGS sequence"/>
</dbReference>
<dbReference type="Pfam" id="PF00069">
    <property type="entry name" value="Pkinase"/>
    <property type="match status" value="1"/>
</dbReference>
<dbReference type="PROSITE" id="PS50011">
    <property type="entry name" value="PROTEIN_KINASE_DOM"/>
    <property type="match status" value="1"/>
</dbReference>
<gene>
    <name evidence="9" type="ORF">SAMN04489793_0013</name>
</gene>
<dbReference type="PANTHER" id="PTHR43289">
    <property type="entry name" value="MITOGEN-ACTIVATED PROTEIN KINASE KINASE KINASE 20-RELATED"/>
    <property type="match status" value="1"/>
</dbReference>
<evidence type="ECO:0000256" key="1">
    <source>
        <dbReference type="ARBA" id="ARBA00012513"/>
    </source>
</evidence>
<evidence type="ECO:0000256" key="6">
    <source>
        <dbReference type="ARBA" id="ARBA00022840"/>
    </source>
</evidence>
<name>A0A1H4I6H8_TSUTY</name>
<evidence type="ECO:0000256" key="3">
    <source>
        <dbReference type="ARBA" id="ARBA00022679"/>
    </source>
</evidence>
<dbReference type="GO" id="GO:0004674">
    <property type="term" value="F:protein serine/threonine kinase activity"/>
    <property type="evidence" value="ECO:0007669"/>
    <property type="project" value="UniProtKB-KW"/>
</dbReference>
<evidence type="ECO:0000256" key="2">
    <source>
        <dbReference type="ARBA" id="ARBA00022527"/>
    </source>
</evidence>
<evidence type="ECO:0000313" key="10">
    <source>
        <dbReference type="Proteomes" id="UP000182241"/>
    </source>
</evidence>
<dbReference type="PROSITE" id="PS00108">
    <property type="entry name" value="PROTEIN_KINASE_ST"/>
    <property type="match status" value="1"/>
</dbReference>
<dbReference type="EC" id="2.7.11.1" evidence="1"/>
<accession>A0A1H4I6H8</accession>
<feature type="domain" description="Protein kinase" evidence="8">
    <location>
        <begin position="11"/>
        <end position="285"/>
    </location>
</feature>
<keyword evidence="2 9" id="KW-0723">Serine/threonine-protein kinase</keyword>
<dbReference type="InterPro" id="IPR011009">
    <property type="entry name" value="Kinase-like_dom_sf"/>
</dbReference>
<dbReference type="Gene3D" id="1.10.510.10">
    <property type="entry name" value="Transferase(Phosphotransferase) domain 1"/>
    <property type="match status" value="1"/>
</dbReference>
<evidence type="ECO:0000256" key="4">
    <source>
        <dbReference type="ARBA" id="ARBA00022741"/>
    </source>
</evidence>
<sequence>MPEIGDAVAGYALLRRLGHGGTADVFLAQRPGEQAVALKLARRAAEDTRINQRFQREFDTAGRVHSPHAVAAIDHGEAPVVRAGRAVDVARPWIALQYVDGRPASALVPHGTVEPDLTVILPVLVDTGRALDACHRVGVLHRDVKPGNILVGDWDQHSARGYLSDFGTAQPLVPPATVLYDGDLLLSVPYAAPELLRAQDLCPQTDGYAFAATAFQLLTGQPPFRRSTDLAIRYAQLHDPVPPPDSVRRWLPSGLTAVFRKALAKQPEDRYDSCSRLAEILRRALRDVQPPPPRGGK</sequence>
<dbReference type="STRING" id="57704.SAMN04489793_0013"/>
<organism evidence="9 10">
    <name type="scientific">Tsukamurella tyrosinosolvens</name>
    <dbReference type="NCBI Taxonomy" id="57704"/>
    <lineage>
        <taxon>Bacteria</taxon>
        <taxon>Bacillati</taxon>
        <taxon>Actinomycetota</taxon>
        <taxon>Actinomycetes</taxon>
        <taxon>Mycobacteriales</taxon>
        <taxon>Tsukamurellaceae</taxon>
        <taxon>Tsukamurella</taxon>
    </lineage>
</organism>
<keyword evidence="3" id="KW-0808">Transferase</keyword>
<dbReference type="GO" id="GO:0005524">
    <property type="term" value="F:ATP binding"/>
    <property type="evidence" value="ECO:0007669"/>
    <property type="project" value="UniProtKB-UniRule"/>
</dbReference>
<keyword evidence="10" id="KW-1185">Reference proteome</keyword>
<reference evidence="10" key="1">
    <citation type="submission" date="2016-10" db="EMBL/GenBank/DDBJ databases">
        <authorList>
            <person name="Varghese N."/>
            <person name="Submissions S."/>
        </authorList>
    </citation>
    <scope>NUCLEOTIDE SEQUENCE [LARGE SCALE GENOMIC DNA]</scope>
    <source>
        <strain evidence="10">DSM 44234</strain>
    </source>
</reference>
<dbReference type="AlphaFoldDB" id="A0A1H4I6H8"/>
<dbReference type="OrthoDB" id="5622056at2"/>
<keyword evidence="5 9" id="KW-0418">Kinase</keyword>
<keyword evidence="6 7" id="KW-0067">ATP-binding</keyword>
<dbReference type="SMART" id="SM00220">
    <property type="entry name" value="S_TKc"/>
    <property type="match status" value="1"/>
</dbReference>